<dbReference type="PROSITE" id="PS00792">
    <property type="entry name" value="DHPS_1"/>
    <property type="match status" value="1"/>
</dbReference>
<keyword evidence="7 12" id="KW-0808">Transferase</keyword>
<evidence type="ECO:0000256" key="1">
    <source>
        <dbReference type="ARBA" id="ARBA00000012"/>
    </source>
</evidence>
<dbReference type="FunFam" id="3.20.20.20:FF:000006">
    <property type="entry name" value="Dihydropteroate synthase"/>
    <property type="match status" value="1"/>
</dbReference>
<evidence type="ECO:0000259" key="13">
    <source>
        <dbReference type="PROSITE" id="PS50972"/>
    </source>
</evidence>
<dbReference type="Proteomes" id="UP000294914">
    <property type="component" value="Unassembled WGS sequence"/>
</dbReference>
<dbReference type="Gene3D" id="3.20.20.20">
    <property type="entry name" value="Dihydropteroate synthase-like"/>
    <property type="match status" value="1"/>
</dbReference>
<comment type="caution">
    <text evidence="14">The sequence shown here is derived from an EMBL/GenBank/DDBJ whole genome shotgun (WGS) entry which is preliminary data.</text>
</comment>
<comment type="pathway">
    <text evidence="3 12">Cofactor biosynthesis; tetrahydrofolate biosynthesis; 7,8-dihydrofolate from 2-amino-4-hydroxy-6-hydroxymethyl-7,8-dihydropteridine diphosphate and 4-aminobenzoate: step 1/2.</text>
</comment>
<dbReference type="EMBL" id="SOQX01000002">
    <property type="protein sequence ID" value="TDY02478.1"/>
    <property type="molecule type" value="Genomic_DNA"/>
</dbReference>
<dbReference type="SUPFAM" id="SSF51717">
    <property type="entry name" value="Dihydropteroate synthetase-like"/>
    <property type="match status" value="1"/>
</dbReference>
<dbReference type="GO" id="GO:0004156">
    <property type="term" value="F:dihydropteroate synthase activity"/>
    <property type="evidence" value="ECO:0007669"/>
    <property type="project" value="UniProtKB-EC"/>
</dbReference>
<accession>A0A4R8IPN4</accession>
<dbReference type="InterPro" id="IPR011005">
    <property type="entry name" value="Dihydropteroate_synth-like_sf"/>
</dbReference>
<dbReference type="NCBIfam" id="TIGR01496">
    <property type="entry name" value="DHPS"/>
    <property type="match status" value="1"/>
</dbReference>
<evidence type="ECO:0000256" key="6">
    <source>
        <dbReference type="ARBA" id="ARBA00016919"/>
    </source>
</evidence>
<evidence type="ECO:0000256" key="10">
    <source>
        <dbReference type="ARBA" id="ARBA00022909"/>
    </source>
</evidence>
<dbReference type="Pfam" id="PF00809">
    <property type="entry name" value="Pterin_bind"/>
    <property type="match status" value="1"/>
</dbReference>
<dbReference type="PANTHER" id="PTHR20941:SF1">
    <property type="entry name" value="FOLIC ACID SYNTHESIS PROTEIN FOL1"/>
    <property type="match status" value="1"/>
</dbReference>
<dbReference type="InterPro" id="IPR000489">
    <property type="entry name" value="Pterin-binding_dom"/>
</dbReference>
<dbReference type="PROSITE" id="PS00793">
    <property type="entry name" value="DHPS_2"/>
    <property type="match status" value="1"/>
</dbReference>
<evidence type="ECO:0000256" key="7">
    <source>
        <dbReference type="ARBA" id="ARBA00022679"/>
    </source>
</evidence>
<keyword evidence="10 12" id="KW-0289">Folate biosynthesis</keyword>
<dbReference type="CDD" id="cd00739">
    <property type="entry name" value="DHPS"/>
    <property type="match status" value="1"/>
</dbReference>
<dbReference type="GO" id="GO:0046656">
    <property type="term" value="P:folic acid biosynthetic process"/>
    <property type="evidence" value="ECO:0007669"/>
    <property type="project" value="UniProtKB-KW"/>
</dbReference>
<evidence type="ECO:0000256" key="12">
    <source>
        <dbReference type="RuleBase" id="RU361205"/>
    </source>
</evidence>
<dbReference type="EC" id="2.5.1.15" evidence="5 12"/>
<evidence type="ECO:0000313" key="14">
    <source>
        <dbReference type="EMBL" id="TDY02478.1"/>
    </source>
</evidence>
<evidence type="ECO:0000256" key="5">
    <source>
        <dbReference type="ARBA" id="ARBA00012458"/>
    </source>
</evidence>
<organism evidence="14 15">
    <name type="scientific">Thiohalophilus thiocyanatoxydans</name>
    <dbReference type="NCBI Taxonomy" id="381308"/>
    <lineage>
        <taxon>Bacteria</taxon>
        <taxon>Pseudomonadati</taxon>
        <taxon>Pseudomonadota</taxon>
        <taxon>Gammaproteobacteria</taxon>
        <taxon>Thiohalomonadales</taxon>
        <taxon>Thiohalophilaceae</taxon>
        <taxon>Thiohalophilus</taxon>
    </lineage>
</organism>
<evidence type="ECO:0000256" key="2">
    <source>
        <dbReference type="ARBA" id="ARBA00001946"/>
    </source>
</evidence>
<keyword evidence="9 12" id="KW-0460">Magnesium</keyword>
<evidence type="ECO:0000256" key="9">
    <source>
        <dbReference type="ARBA" id="ARBA00022842"/>
    </source>
</evidence>
<dbReference type="GO" id="GO:0005829">
    <property type="term" value="C:cytosol"/>
    <property type="evidence" value="ECO:0007669"/>
    <property type="project" value="TreeGrafter"/>
</dbReference>
<feature type="domain" description="Pterin-binding" evidence="13">
    <location>
        <begin position="11"/>
        <end position="264"/>
    </location>
</feature>
<dbReference type="UniPathway" id="UPA00077">
    <property type="reaction ID" value="UER00156"/>
</dbReference>
<dbReference type="RefSeq" id="WP_243830711.1">
    <property type="nucleotide sequence ID" value="NZ_SOQX01000002.1"/>
</dbReference>
<comment type="function">
    <text evidence="12">Catalyzes the condensation of para-aminobenzoate (pABA) with 6-hydroxymethyl-7,8-dihydropterin diphosphate (DHPt-PP) to form 7,8-dihydropteroate (H2Pte), the immediate precursor of folate derivatives.</text>
</comment>
<sequence length="272" mass="29345">MSLDLSPEQWPLIMGILNVTPDSFSDGGRFNRPRAAIERVRQMIGEGADMIDIGGESTRPGAPAVSQETELARVIPVIEAIRRDSDIPISVDTSKPAVMRAAVAAGASLINDVRALQDPGALETVAELGVPVCLMHMQGQPRTMQSRPQYEDVVEEVLAFLLQRIDACQRAGIGQDKLILDPGFGFGKTVAHNLTLFHHLGRFVDTGYPLLVGVSRKSLIGKLLDERPVEERLAGSLALATLAGWLGAAVLRVHDVRETADARAMCRAVQQA</sequence>
<comment type="cofactor">
    <cofactor evidence="2 12">
        <name>Mg(2+)</name>
        <dbReference type="ChEBI" id="CHEBI:18420"/>
    </cofactor>
</comment>
<dbReference type="GO" id="GO:0046872">
    <property type="term" value="F:metal ion binding"/>
    <property type="evidence" value="ECO:0007669"/>
    <property type="project" value="UniProtKB-KW"/>
</dbReference>
<dbReference type="PANTHER" id="PTHR20941">
    <property type="entry name" value="FOLATE SYNTHESIS PROTEINS"/>
    <property type="match status" value="1"/>
</dbReference>
<keyword evidence="15" id="KW-1185">Reference proteome</keyword>
<evidence type="ECO:0000256" key="8">
    <source>
        <dbReference type="ARBA" id="ARBA00022723"/>
    </source>
</evidence>
<dbReference type="InterPro" id="IPR045031">
    <property type="entry name" value="DHP_synth-like"/>
</dbReference>
<protein>
    <recommendedName>
        <fullName evidence="6 12">Dihydropteroate synthase</fullName>
        <shortName evidence="12">DHPS</shortName>
        <ecNumber evidence="5 12">2.5.1.15</ecNumber>
    </recommendedName>
    <alternativeName>
        <fullName evidence="11 12">Dihydropteroate pyrophosphorylase</fullName>
    </alternativeName>
</protein>
<evidence type="ECO:0000313" key="15">
    <source>
        <dbReference type="Proteomes" id="UP000294914"/>
    </source>
</evidence>
<dbReference type="PROSITE" id="PS50972">
    <property type="entry name" value="PTERIN_BINDING"/>
    <property type="match status" value="1"/>
</dbReference>
<evidence type="ECO:0000256" key="11">
    <source>
        <dbReference type="ARBA" id="ARBA00030193"/>
    </source>
</evidence>
<evidence type="ECO:0000256" key="4">
    <source>
        <dbReference type="ARBA" id="ARBA00009503"/>
    </source>
</evidence>
<dbReference type="GO" id="GO:0046654">
    <property type="term" value="P:tetrahydrofolate biosynthetic process"/>
    <property type="evidence" value="ECO:0007669"/>
    <property type="project" value="UniProtKB-UniPathway"/>
</dbReference>
<dbReference type="AlphaFoldDB" id="A0A4R8IPN4"/>
<gene>
    <name evidence="14" type="ORF">EDC23_0850</name>
</gene>
<keyword evidence="8 12" id="KW-0479">Metal-binding</keyword>
<evidence type="ECO:0000256" key="3">
    <source>
        <dbReference type="ARBA" id="ARBA00004763"/>
    </source>
</evidence>
<reference evidence="14 15" key="1">
    <citation type="submission" date="2019-03" db="EMBL/GenBank/DDBJ databases">
        <title>Genomic Encyclopedia of Type Strains, Phase IV (KMG-IV): sequencing the most valuable type-strain genomes for metagenomic binning, comparative biology and taxonomic classification.</title>
        <authorList>
            <person name="Goeker M."/>
        </authorList>
    </citation>
    <scope>NUCLEOTIDE SEQUENCE [LARGE SCALE GENOMIC DNA]</scope>
    <source>
        <strain evidence="14 15">DSM 16326</strain>
    </source>
</reference>
<comment type="catalytic activity">
    <reaction evidence="1">
        <text>(7,8-dihydropterin-6-yl)methyl diphosphate + 4-aminobenzoate = 7,8-dihydropteroate + diphosphate</text>
        <dbReference type="Rhea" id="RHEA:19949"/>
        <dbReference type="ChEBI" id="CHEBI:17836"/>
        <dbReference type="ChEBI" id="CHEBI:17839"/>
        <dbReference type="ChEBI" id="CHEBI:33019"/>
        <dbReference type="ChEBI" id="CHEBI:72950"/>
        <dbReference type="EC" id="2.5.1.15"/>
    </reaction>
</comment>
<name>A0A4R8IPN4_9GAMM</name>
<dbReference type="InterPro" id="IPR006390">
    <property type="entry name" value="DHP_synth_dom"/>
</dbReference>
<comment type="similarity">
    <text evidence="4 12">Belongs to the DHPS family.</text>
</comment>
<proteinExistence type="inferred from homology"/>